<reference evidence="13" key="1">
    <citation type="submission" date="2025-08" db="UniProtKB">
        <authorList>
            <consortium name="RefSeq"/>
        </authorList>
    </citation>
    <scope>IDENTIFICATION</scope>
    <source>
        <tissue evidence="13">Muscle</tissue>
    </source>
</reference>
<feature type="domain" description="G-protein coupled receptors family 1 profile" evidence="11">
    <location>
        <begin position="57"/>
        <end position="321"/>
    </location>
</feature>
<evidence type="ECO:0000256" key="9">
    <source>
        <dbReference type="RuleBase" id="RU000688"/>
    </source>
</evidence>
<keyword evidence="5 9" id="KW-0297">G-protein coupled receptor</keyword>
<evidence type="ECO:0000313" key="13">
    <source>
        <dbReference type="RefSeq" id="XP_013773952.1"/>
    </source>
</evidence>
<dbReference type="PROSITE" id="PS50262">
    <property type="entry name" value="G_PROTEIN_RECEP_F1_2"/>
    <property type="match status" value="1"/>
</dbReference>
<dbReference type="SMART" id="SM01381">
    <property type="entry name" value="7TM_GPCR_Srsx"/>
    <property type="match status" value="1"/>
</dbReference>
<dbReference type="Pfam" id="PF00001">
    <property type="entry name" value="7tm_1"/>
    <property type="match status" value="1"/>
</dbReference>
<evidence type="ECO:0000259" key="11">
    <source>
        <dbReference type="PROSITE" id="PS50262"/>
    </source>
</evidence>
<feature type="transmembrane region" description="Helical" evidence="10">
    <location>
        <begin position="117"/>
        <end position="138"/>
    </location>
</feature>
<sequence length="386" mass="43086">MSPGESVFNYTDYLLAGNDSVIEPDLNIDAADLAFPTSIRITATFFCVVILVLGTTGNILVPIVVCCTKELRNSTNIFLINLSVADLLVLLVCMPTVLIELHSKPEVWVLGKGMCKAVPFVELAVAHGSILTILAISFERYYAICKPLKASYKCTKIRALVIIVLVWVVSVLITSPMLVIAEYTHTEYVDGSTVPICLTQAITIWKKSYFFLITVVFFWVPLIVLLVIYGMISKRLVVDRILFTSTPENSQVLARKQAVVMLAAVMVCFFVCLMPFRSFTIWSITASPEQVQSLGMEGYYVLLYFCRVMHYLNSAINPILYNVISSNFREAFVRLLQCAASRHLLRQGTLTTTSSLNHHIKHISLNGKKCYHTSCSVKTSCAETYV</sequence>
<evidence type="ECO:0000313" key="12">
    <source>
        <dbReference type="Proteomes" id="UP000694941"/>
    </source>
</evidence>
<evidence type="ECO:0000256" key="1">
    <source>
        <dbReference type="ARBA" id="ARBA00004141"/>
    </source>
</evidence>
<keyword evidence="12" id="KW-1185">Reference proteome</keyword>
<keyword evidence="6 10" id="KW-0472">Membrane</keyword>
<comment type="similarity">
    <text evidence="2 9">Belongs to the G-protein coupled receptor 1 family.</text>
</comment>
<proteinExistence type="inferred from homology"/>
<dbReference type="PANTHER" id="PTHR24243:SF233">
    <property type="entry name" value="THYROTROPIN-RELEASING HORMONE RECEPTOR"/>
    <property type="match status" value="1"/>
</dbReference>
<evidence type="ECO:0000256" key="5">
    <source>
        <dbReference type="ARBA" id="ARBA00023040"/>
    </source>
</evidence>
<keyword evidence="3 9" id="KW-0812">Transmembrane</keyword>
<keyword evidence="7 9" id="KW-0675">Receptor</keyword>
<comment type="subcellular location">
    <subcellularLocation>
        <location evidence="1">Membrane</location>
        <topology evidence="1">Multi-pass membrane protein</topology>
    </subcellularLocation>
</comment>
<dbReference type="PANTHER" id="PTHR24243">
    <property type="entry name" value="G-PROTEIN COUPLED RECEPTOR"/>
    <property type="match status" value="1"/>
</dbReference>
<keyword evidence="8 9" id="KW-0807">Transducer</keyword>
<feature type="transmembrane region" description="Helical" evidence="10">
    <location>
        <begin position="299"/>
        <end position="324"/>
    </location>
</feature>
<dbReference type="InterPro" id="IPR017452">
    <property type="entry name" value="GPCR_Rhodpsn_7TM"/>
</dbReference>
<dbReference type="Proteomes" id="UP000694941">
    <property type="component" value="Unplaced"/>
</dbReference>
<dbReference type="GeneID" id="106458930"/>
<gene>
    <name evidence="13" type="primary">LOC106458930</name>
</gene>
<dbReference type="RefSeq" id="XP_013773952.1">
    <property type="nucleotide sequence ID" value="XM_013918498.1"/>
</dbReference>
<dbReference type="SUPFAM" id="SSF81321">
    <property type="entry name" value="Family A G protein-coupled receptor-like"/>
    <property type="match status" value="1"/>
</dbReference>
<dbReference type="InterPro" id="IPR000276">
    <property type="entry name" value="GPCR_Rhodpsn"/>
</dbReference>
<evidence type="ECO:0000256" key="2">
    <source>
        <dbReference type="ARBA" id="ARBA00010663"/>
    </source>
</evidence>
<name>A0ABM1B3C2_LIMPO</name>
<organism evidence="12 13">
    <name type="scientific">Limulus polyphemus</name>
    <name type="common">Atlantic horseshoe crab</name>
    <dbReference type="NCBI Taxonomy" id="6850"/>
    <lineage>
        <taxon>Eukaryota</taxon>
        <taxon>Metazoa</taxon>
        <taxon>Ecdysozoa</taxon>
        <taxon>Arthropoda</taxon>
        <taxon>Chelicerata</taxon>
        <taxon>Merostomata</taxon>
        <taxon>Xiphosura</taxon>
        <taxon>Limulidae</taxon>
        <taxon>Limulus</taxon>
    </lineage>
</organism>
<evidence type="ECO:0000256" key="4">
    <source>
        <dbReference type="ARBA" id="ARBA00022989"/>
    </source>
</evidence>
<feature type="transmembrane region" description="Helical" evidence="10">
    <location>
        <begin position="258"/>
        <end position="279"/>
    </location>
</feature>
<feature type="transmembrane region" description="Helical" evidence="10">
    <location>
        <begin position="209"/>
        <end position="232"/>
    </location>
</feature>
<evidence type="ECO:0000256" key="7">
    <source>
        <dbReference type="ARBA" id="ARBA00023170"/>
    </source>
</evidence>
<feature type="transmembrane region" description="Helical" evidence="10">
    <location>
        <begin position="43"/>
        <end position="65"/>
    </location>
</feature>
<evidence type="ECO:0000256" key="8">
    <source>
        <dbReference type="ARBA" id="ARBA00023224"/>
    </source>
</evidence>
<keyword evidence="4 10" id="KW-1133">Transmembrane helix</keyword>
<dbReference type="Gene3D" id="1.20.1070.10">
    <property type="entry name" value="Rhodopsin 7-helix transmembrane proteins"/>
    <property type="match status" value="1"/>
</dbReference>
<accession>A0ABM1B3C2</accession>
<evidence type="ECO:0000256" key="3">
    <source>
        <dbReference type="ARBA" id="ARBA00022692"/>
    </source>
</evidence>
<dbReference type="PROSITE" id="PS00237">
    <property type="entry name" value="G_PROTEIN_RECEP_F1_1"/>
    <property type="match status" value="1"/>
</dbReference>
<protein>
    <submittedName>
        <fullName evidence="13">Growth hormone secretagogue receptor type 1-like</fullName>
    </submittedName>
</protein>
<evidence type="ECO:0000256" key="6">
    <source>
        <dbReference type="ARBA" id="ARBA00023136"/>
    </source>
</evidence>
<evidence type="ECO:0000256" key="10">
    <source>
        <dbReference type="SAM" id="Phobius"/>
    </source>
</evidence>
<dbReference type="PRINTS" id="PR00237">
    <property type="entry name" value="GPCRRHODOPSN"/>
</dbReference>
<feature type="transmembrane region" description="Helical" evidence="10">
    <location>
        <begin position="159"/>
        <end position="181"/>
    </location>
</feature>
<feature type="transmembrane region" description="Helical" evidence="10">
    <location>
        <begin position="77"/>
        <end position="97"/>
    </location>
</feature>